<proteinExistence type="predicted"/>
<dbReference type="PANTHER" id="PTHR32387:SF3">
    <property type="entry name" value="ATP_DNA BINDING PROTEIN"/>
    <property type="match status" value="1"/>
</dbReference>
<dbReference type="EMBL" id="LRBV02000010">
    <property type="status" value="NOT_ANNOTATED_CDS"/>
    <property type="molecule type" value="Genomic_DNA"/>
</dbReference>
<protein>
    <submittedName>
        <fullName evidence="1">Uncharacterized protein</fullName>
    </submittedName>
</protein>
<dbReference type="EnsemblPlants" id="QL10p001512:mrna">
    <property type="protein sequence ID" value="QL10p001512:mrna"/>
    <property type="gene ID" value="QL10p001512"/>
</dbReference>
<dbReference type="Proteomes" id="UP000594261">
    <property type="component" value="Chromosome 10"/>
</dbReference>
<dbReference type="PANTHER" id="PTHR32387">
    <property type="entry name" value="WU:FJ29H11"/>
    <property type="match status" value="1"/>
</dbReference>
<dbReference type="Gramene" id="QL10p001512:mrna">
    <property type="protein sequence ID" value="QL10p001512:mrna"/>
    <property type="gene ID" value="QL10p001512"/>
</dbReference>
<dbReference type="AlphaFoldDB" id="A0A7N2MMB9"/>
<accession>A0A7N2MMB9</accession>
<sequence length="355" mass="40292">MTGGKTLPTIVRIYNYLSLFNWDPDTEVAKGIWIPDGSQNGEWVSPSECVLHDKDGLFSSLLKVLDKYFEPELLDFFSNAFGVGKYPSVDNYCNLWKVWESSGHRLSYADCYGILLSNKHDVFIADDPQLKDLFEQHSSRPIFVWCPQPTIPSLSQTKLFEIYEKIGVRTISESVEKEETSSADVAELSQVNLKEILITKGLFMLILGYLANPVMKIGAKRRHETIQGLLNTTFFETVEPITVNYGLSLSSGEIMNARASRITRWDREASTFFAEKLDRSSGYKNLIEYATHFSEAISGGVLWEKRDHVGALSELIKLAFMLEFNEEAVMFLMKSKNLQIIKKDKKFLASAFPSD</sequence>
<name>A0A7N2MMB9_QUELO</name>
<dbReference type="InterPro" id="IPR052957">
    <property type="entry name" value="Auxin_embryo_med"/>
</dbReference>
<reference evidence="1 2" key="1">
    <citation type="journal article" date="2016" name="G3 (Bethesda)">
        <title>First Draft Assembly and Annotation of the Genome of a California Endemic Oak Quercus lobata Nee (Fagaceae).</title>
        <authorList>
            <person name="Sork V.L."/>
            <person name="Fitz-Gibbon S.T."/>
            <person name="Puiu D."/>
            <person name="Crepeau M."/>
            <person name="Gugger P.F."/>
            <person name="Sherman R."/>
            <person name="Stevens K."/>
            <person name="Langley C.H."/>
            <person name="Pellegrini M."/>
            <person name="Salzberg S.L."/>
        </authorList>
    </citation>
    <scope>NUCLEOTIDE SEQUENCE [LARGE SCALE GENOMIC DNA]</scope>
    <source>
        <strain evidence="1 2">cv. SW786</strain>
    </source>
</reference>
<dbReference type="InParanoid" id="A0A7N2MMB9"/>
<organism evidence="1 2">
    <name type="scientific">Quercus lobata</name>
    <name type="common">Valley oak</name>
    <dbReference type="NCBI Taxonomy" id="97700"/>
    <lineage>
        <taxon>Eukaryota</taxon>
        <taxon>Viridiplantae</taxon>
        <taxon>Streptophyta</taxon>
        <taxon>Embryophyta</taxon>
        <taxon>Tracheophyta</taxon>
        <taxon>Spermatophyta</taxon>
        <taxon>Magnoliopsida</taxon>
        <taxon>eudicotyledons</taxon>
        <taxon>Gunneridae</taxon>
        <taxon>Pentapetalae</taxon>
        <taxon>rosids</taxon>
        <taxon>fabids</taxon>
        <taxon>Fagales</taxon>
        <taxon>Fagaceae</taxon>
        <taxon>Quercus</taxon>
    </lineage>
</organism>
<keyword evidence="2" id="KW-1185">Reference proteome</keyword>
<evidence type="ECO:0000313" key="2">
    <source>
        <dbReference type="Proteomes" id="UP000594261"/>
    </source>
</evidence>
<dbReference type="OMA" id="SRITRWD"/>
<evidence type="ECO:0000313" key="1">
    <source>
        <dbReference type="EnsemblPlants" id="QL10p001512:mrna"/>
    </source>
</evidence>
<reference evidence="1" key="2">
    <citation type="submission" date="2021-01" db="UniProtKB">
        <authorList>
            <consortium name="EnsemblPlants"/>
        </authorList>
    </citation>
    <scope>IDENTIFICATION</scope>
</reference>